<keyword evidence="2" id="KW-1185">Reference proteome</keyword>
<proteinExistence type="predicted"/>
<dbReference type="AlphaFoldDB" id="A0A3D8QRQ5"/>
<dbReference type="PANTHER" id="PTHR37540:SF5">
    <property type="entry name" value="TRANSCRIPTION FACTOR DOMAIN-CONTAINING PROTEIN"/>
    <property type="match status" value="1"/>
</dbReference>
<dbReference type="RefSeq" id="XP_026599517.1">
    <property type="nucleotide sequence ID" value="XM_026751785.1"/>
</dbReference>
<comment type="caution">
    <text evidence="1">The sequence shown here is derived from an EMBL/GenBank/DDBJ whole genome shotgun (WGS) entry which is preliminary data.</text>
</comment>
<reference evidence="1 2" key="1">
    <citation type="journal article" date="2018" name="IMA Fungus">
        <title>IMA Genome-F 9: Draft genome sequence of Annulohypoxylon stygium, Aspergillus mulundensis, Berkeleyomyces basicola (syn. Thielaviopsis basicola), Ceratocystis smalleyi, two Cercospora beticola strains, Coleophoma cylindrospora, Fusarium fracticaudum, Phialophora cf. hyalina, and Morchella septimelata.</title>
        <authorList>
            <person name="Wingfield B.D."/>
            <person name="Bills G.F."/>
            <person name="Dong Y."/>
            <person name="Huang W."/>
            <person name="Nel W.J."/>
            <person name="Swalarsk-Parry B.S."/>
            <person name="Vaghefi N."/>
            <person name="Wilken P.M."/>
            <person name="An Z."/>
            <person name="de Beer Z.W."/>
            <person name="De Vos L."/>
            <person name="Chen L."/>
            <person name="Duong T.A."/>
            <person name="Gao Y."/>
            <person name="Hammerbacher A."/>
            <person name="Kikkert J.R."/>
            <person name="Li Y."/>
            <person name="Li H."/>
            <person name="Li K."/>
            <person name="Li Q."/>
            <person name="Liu X."/>
            <person name="Ma X."/>
            <person name="Naidoo K."/>
            <person name="Pethybridge S.J."/>
            <person name="Sun J."/>
            <person name="Steenkamp E.T."/>
            <person name="van der Nest M.A."/>
            <person name="van Wyk S."/>
            <person name="Wingfield M.J."/>
            <person name="Xiong C."/>
            <person name="Yue Q."/>
            <person name="Zhang X."/>
        </authorList>
    </citation>
    <scope>NUCLEOTIDE SEQUENCE [LARGE SCALE GENOMIC DNA]</scope>
    <source>
        <strain evidence="1 2">DSM 5745</strain>
    </source>
</reference>
<dbReference type="OrthoDB" id="2130169at2759"/>
<evidence type="ECO:0008006" key="3">
    <source>
        <dbReference type="Google" id="ProtNLM"/>
    </source>
</evidence>
<dbReference type="PANTHER" id="PTHR37540">
    <property type="entry name" value="TRANSCRIPTION FACTOR (ACR-2), PUTATIVE-RELATED-RELATED"/>
    <property type="match status" value="1"/>
</dbReference>
<evidence type="ECO:0000313" key="2">
    <source>
        <dbReference type="Proteomes" id="UP000256690"/>
    </source>
</evidence>
<name>A0A3D8QRQ5_9EURO</name>
<dbReference type="GeneID" id="38120139"/>
<dbReference type="STRING" id="1810919.A0A3D8QRQ5"/>
<evidence type="ECO:0000313" key="1">
    <source>
        <dbReference type="EMBL" id="RDW64358.1"/>
    </source>
</evidence>
<gene>
    <name evidence="1" type="ORF">DSM5745_09769</name>
</gene>
<dbReference type="EMBL" id="PVWQ01000014">
    <property type="protein sequence ID" value="RDW64358.1"/>
    <property type="molecule type" value="Genomic_DNA"/>
</dbReference>
<organism evidence="1 2">
    <name type="scientific">Aspergillus mulundensis</name>
    <dbReference type="NCBI Taxonomy" id="1810919"/>
    <lineage>
        <taxon>Eukaryota</taxon>
        <taxon>Fungi</taxon>
        <taxon>Dikarya</taxon>
        <taxon>Ascomycota</taxon>
        <taxon>Pezizomycotina</taxon>
        <taxon>Eurotiomycetes</taxon>
        <taxon>Eurotiomycetidae</taxon>
        <taxon>Eurotiales</taxon>
        <taxon>Aspergillaceae</taxon>
        <taxon>Aspergillus</taxon>
        <taxon>Aspergillus subgen. Nidulantes</taxon>
    </lineage>
</organism>
<sequence>MAADFQFISIQVNDDAKDRAARRQARSHAVKKALEKKRKRQQLARNNFIVTTLEDRGGSVEFGLSQSVARKAPISGQISNGLDPFETLAVDSSRLQILLADYRARQAPEPVFSMAEELAFQSFRSVFKTGFDDPALANAVMLSLSFAVTGGSIDQECLRYQGQAITYIREQMDAVDEAASEATIGAILLIAGVAARLGLKAQVELHMSAVHQLLKICRSKSIYLTAGIKRAIFWQDLNASILANSKRIVDHATFAELLWARDPFVPSHYHLPLGFKSRAYILGVEFCAVLQDLHALQCIRDRPRPARTDAMQMLHINNHTASVQSRLVALSGLSPLQKCCRLAAYLCSVTLCCKVWCELVIPSHISSELLLNLQQTCDSLVWNEHPDLLLWLLYVGGAFAPVGPVRSGYLDLLRLKSDDDYSSWPKVHECMRRFIWSDNAFLVPVRALSREVSQYCSFEEGRTCVERK</sequence>
<dbReference type="Proteomes" id="UP000256690">
    <property type="component" value="Unassembled WGS sequence"/>
</dbReference>
<accession>A0A3D8QRQ5</accession>
<protein>
    <recommendedName>
        <fullName evidence="3">Transcription factor domain-containing protein</fullName>
    </recommendedName>
</protein>